<dbReference type="EMBL" id="JBEPBX010000010">
    <property type="protein sequence ID" value="MER6614510.1"/>
    <property type="molecule type" value="Genomic_DNA"/>
</dbReference>
<dbReference type="EC" id="2.7.-.-" evidence="2"/>
<feature type="domain" description="Aminoglycoside phosphotransferase" evidence="1">
    <location>
        <begin position="34"/>
        <end position="256"/>
    </location>
</feature>
<protein>
    <submittedName>
        <fullName evidence="2">Aminoglycoside phosphotransferase family protein</fullName>
        <ecNumber evidence="2">2.7.-.-</ecNumber>
    </submittedName>
</protein>
<dbReference type="InterPro" id="IPR051678">
    <property type="entry name" value="AGP_Transferase"/>
</dbReference>
<dbReference type="Gene3D" id="3.30.200.20">
    <property type="entry name" value="Phosphorylase Kinase, domain 1"/>
    <property type="match status" value="1"/>
</dbReference>
<comment type="caution">
    <text evidence="2">The sequence shown here is derived from an EMBL/GenBank/DDBJ whole genome shotgun (WGS) entry which is preliminary data.</text>
</comment>
<dbReference type="RefSeq" id="WP_351976335.1">
    <property type="nucleotide sequence ID" value="NZ_JBEPBX010000010.1"/>
</dbReference>
<keyword evidence="3" id="KW-1185">Reference proteome</keyword>
<evidence type="ECO:0000259" key="1">
    <source>
        <dbReference type="Pfam" id="PF01636"/>
    </source>
</evidence>
<dbReference type="InterPro" id="IPR011009">
    <property type="entry name" value="Kinase-like_dom_sf"/>
</dbReference>
<evidence type="ECO:0000313" key="3">
    <source>
        <dbReference type="Proteomes" id="UP001445472"/>
    </source>
</evidence>
<dbReference type="Pfam" id="PF01636">
    <property type="entry name" value="APH"/>
    <property type="match status" value="1"/>
</dbReference>
<dbReference type="PANTHER" id="PTHR21310:SF42">
    <property type="entry name" value="BIFUNCTIONAL AAC_APH"/>
    <property type="match status" value="1"/>
</dbReference>
<reference evidence="2 3" key="1">
    <citation type="submission" date="2024-06" db="EMBL/GenBank/DDBJ databases">
        <title>The Natural Products Discovery Center: Release of the First 8490 Sequenced Strains for Exploring Actinobacteria Biosynthetic Diversity.</title>
        <authorList>
            <person name="Kalkreuter E."/>
            <person name="Kautsar S.A."/>
            <person name="Yang D."/>
            <person name="Bader C.D."/>
            <person name="Teijaro C.N."/>
            <person name="Fluegel L."/>
            <person name="Davis C.M."/>
            <person name="Simpson J.R."/>
            <person name="Lauterbach L."/>
            <person name="Steele A.D."/>
            <person name="Gui C."/>
            <person name="Meng S."/>
            <person name="Li G."/>
            <person name="Viehrig K."/>
            <person name="Ye F."/>
            <person name="Su P."/>
            <person name="Kiefer A.F."/>
            <person name="Nichols A."/>
            <person name="Cepeda A.J."/>
            <person name="Yan W."/>
            <person name="Fan B."/>
            <person name="Jiang Y."/>
            <person name="Adhikari A."/>
            <person name="Zheng C.-J."/>
            <person name="Schuster L."/>
            <person name="Cowan T.M."/>
            <person name="Smanski M.J."/>
            <person name="Chevrette M.G."/>
            <person name="De Carvalho L.P.S."/>
            <person name="Shen B."/>
        </authorList>
    </citation>
    <scope>NUCLEOTIDE SEQUENCE [LARGE SCALE GENOMIC DNA]</scope>
    <source>
        <strain evidence="2 3">NPDC000837</strain>
    </source>
</reference>
<accession>A0ABV1UVT0</accession>
<organism evidence="2 3">
    <name type="scientific">Streptomyces xantholiticus</name>
    <dbReference type="NCBI Taxonomy" id="68285"/>
    <lineage>
        <taxon>Bacteria</taxon>
        <taxon>Bacillati</taxon>
        <taxon>Actinomycetota</taxon>
        <taxon>Actinomycetes</taxon>
        <taxon>Kitasatosporales</taxon>
        <taxon>Streptomycetaceae</taxon>
        <taxon>Streptomyces</taxon>
    </lineage>
</organism>
<gene>
    <name evidence="2" type="ORF">ABT276_14265</name>
</gene>
<proteinExistence type="predicted"/>
<keyword evidence="2" id="KW-0808">Transferase</keyword>
<dbReference type="Gene3D" id="3.90.1200.10">
    <property type="match status" value="1"/>
</dbReference>
<dbReference type="CDD" id="cd05155">
    <property type="entry name" value="APH_ChoK_like_1"/>
    <property type="match status" value="1"/>
</dbReference>
<name>A0ABV1UVT0_9ACTN</name>
<dbReference type="PANTHER" id="PTHR21310">
    <property type="entry name" value="AMINOGLYCOSIDE PHOSPHOTRANSFERASE-RELATED-RELATED"/>
    <property type="match status" value="1"/>
</dbReference>
<sequence>MRPDGTAIDVSLVRALLAAQFPQWAGLPVTGVGSAGTSNTMYRLGDDMVVRLPRSAGSADDVEKEHRWLPRLAPALPTAVPVPLGKGSPAEGFPWQWSVYRWLEGENPAVGRVAEPVRLAWELAGFAAALQGADPAGGPPSYRSEPLASRDAVTREAIADLAGDLDAERALTVWEAALAAPPWHGPDVWIHADLQPGNLLLDRGRLSAVIDFGCLGLGEPAVDLLPAWYVLPAAARDVFRDELGADEATWARGRGWALSVALMELRHYRETNPVMATIARHVIGEVLVQPGTCSRAEVGQHRQDPAVGLVRRGKVQLGEDGADVLAHRRL</sequence>
<dbReference type="Proteomes" id="UP001445472">
    <property type="component" value="Unassembled WGS sequence"/>
</dbReference>
<dbReference type="InterPro" id="IPR002575">
    <property type="entry name" value="Aminoglycoside_PTrfase"/>
</dbReference>
<evidence type="ECO:0000313" key="2">
    <source>
        <dbReference type="EMBL" id="MER6614510.1"/>
    </source>
</evidence>
<dbReference type="GO" id="GO:0016740">
    <property type="term" value="F:transferase activity"/>
    <property type="evidence" value="ECO:0007669"/>
    <property type="project" value="UniProtKB-KW"/>
</dbReference>
<dbReference type="SUPFAM" id="SSF56112">
    <property type="entry name" value="Protein kinase-like (PK-like)"/>
    <property type="match status" value="1"/>
</dbReference>